<dbReference type="EC" id="4.2.2.-" evidence="7"/>
<keyword evidence="2" id="KW-0812">Transmembrane</keyword>
<gene>
    <name evidence="7" type="primary">mltG_3</name>
    <name evidence="7" type="ORF">SDC9_12139</name>
</gene>
<evidence type="ECO:0000313" key="7">
    <source>
        <dbReference type="EMBL" id="MPL66461.1"/>
    </source>
</evidence>
<keyword evidence="3" id="KW-1133">Transmembrane helix</keyword>
<organism evidence="7">
    <name type="scientific">bioreactor metagenome</name>
    <dbReference type="NCBI Taxonomy" id="1076179"/>
    <lineage>
        <taxon>unclassified sequences</taxon>
        <taxon>metagenomes</taxon>
        <taxon>ecological metagenomes</taxon>
    </lineage>
</organism>
<dbReference type="Pfam" id="PF02618">
    <property type="entry name" value="YceG"/>
    <property type="match status" value="1"/>
</dbReference>
<dbReference type="Gene3D" id="3.30.1490.480">
    <property type="entry name" value="Endolytic murein transglycosylase"/>
    <property type="match status" value="2"/>
</dbReference>
<dbReference type="GO" id="GO:0016829">
    <property type="term" value="F:lyase activity"/>
    <property type="evidence" value="ECO:0007669"/>
    <property type="project" value="UniProtKB-KW"/>
</dbReference>
<evidence type="ECO:0000256" key="6">
    <source>
        <dbReference type="ARBA" id="ARBA00023316"/>
    </source>
</evidence>
<evidence type="ECO:0000256" key="3">
    <source>
        <dbReference type="ARBA" id="ARBA00022989"/>
    </source>
</evidence>
<reference evidence="7" key="1">
    <citation type="submission" date="2019-08" db="EMBL/GenBank/DDBJ databases">
        <authorList>
            <person name="Kucharzyk K."/>
            <person name="Murdoch R.W."/>
            <person name="Higgins S."/>
            <person name="Loffler F."/>
        </authorList>
    </citation>
    <scope>NUCLEOTIDE SEQUENCE</scope>
</reference>
<dbReference type="CDD" id="cd08010">
    <property type="entry name" value="MltG_like"/>
    <property type="match status" value="1"/>
</dbReference>
<keyword evidence="4" id="KW-0472">Membrane</keyword>
<dbReference type="PANTHER" id="PTHR30518:SF2">
    <property type="entry name" value="ENDOLYTIC MUREIN TRANSGLYCOSYLASE"/>
    <property type="match status" value="1"/>
</dbReference>
<dbReference type="PANTHER" id="PTHR30518">
    <property type="entry name" value="ENDOLYTIC MUREIN TRANSGLYCOSYLASE"/>
    <property type="match status" value="1"/>
</dbReference>
<dbReference type="EMBL" id="VSSQ01000032">
    <property type="protein sequence ID" value="MPL66461.1"/>
    <property type="molecule type" value="Genomic_DNA"/>
</dbReference>
<sequence>MKKSSLRLLTLILLATAILGISCEREKPANTQEVRFVVEKGSSANAVAAALARAGLVRNKAFFLALLKLKGLEDDIKAGTYRIPGGSSLSSLLSILTEGRVSQRRVTIPEGSTLRTIAALLEDAGVCESPAFLDAAGDKDLAQALGLPGSNFEGFLYPDTYVFPEDSEARKVAERMVARFFSKYQELSGHAKPEARVLLDQVILASIVEREYRLASEAGLIASVFKNRLALGMPLQSCATVVYVITEKLGKEHPSVLYYSDLKIPDPYNSYLHRGLPPGPISNPGQEALKAVLYTPKSEYLYFRLQDAETGSHRFSKSFEEHTGDAIPVKGF</sequence>
<dbReference type="AlphaFoldDB" id="A0A644TL70"/>
<accession>A0A644TL70</accession>
<protein>
    <submittedName>
        <fullName evidence="7">Endolytic murein transglycosylase</fullName>
        <ecNumber evidence="7">4.2.2.-</ecNumber>
    </submittedName>
</protein>
<dbReference type="InterPro" id="IPR003770">
    <property type="entry name" value="MLTG-like"/>
</dbReference>
<dbReference type="HAMAP" id="MF_02065">
    <property type="entry name" value="MltG"/>
    <property type="match status" value="1"/>
</dbReference>
<keyword evidence="5 7" id="KW-0456">Lyase</keyword>
<keyword evidence="6" id="KW-0961">Cell wall biogenesis/degradation</keyword>
<evidence type="ECO:0000256" key="5">
    <source>
        <dbReference type="ARBA" id="ARBA00023239"/>
    </source>
</evidence>
<evidence type="ECO:0000256" key="4">
    <source>
        <dbReference type="ARBA" id="ARBA00023136"/>
    </source>
</evidence>
<dbReference type="GO" id="GO:0071555">
    <property type="term" value="P:cell wall organization"/>
    <property type="evidence" value="ECO:0007669"/>
    <property type="project" value="UniProtKB-KW"/>
</dbReference>
<name>A0A644TL70_9ZZZZ</name>
<comment type="caution">
    <text evidence="7">The sequence shown here is derived from an EMBL/GenBank/DDBJ whole genome shotgun (WGS) entry which is preliminary data.</text>
</comment>
<evidence type="ECO:0000256" key="2">
    <source>
        <dbReference type="ARBA" id="ARBA00022692"/>
    </source>
</evidence>
<keyword evidence="1" id="KW-1003">Cell membrane</keyword>
<evidence type="ECO:0000256" key="1">
    <source>
        <dbReference type="ARBA" id="ARBA00022475"/>
    </source>
</evidence>
<dbReference type="PROSITE" id="PS51257">
    <property type="entry name" value="PROKAR_LIPOPROTEIN"/>
    <property type="match status" value="1"/>
</dbReference>
<proteinExistence type="inferred from homology"/>
<dbReference type="NCBIfam" id="TIGR00247">
    <property type="entry name" value="endolytic transglycosylase MltG"/>
    <property type="match status" value="1"/>
</dbReference>